<reference evidence="2" key="1">
    <citation type="journal article" date="2014" name="Front. Microbiol.">
        <title>High frequency of phylogenetically diverse reductive dehalogenase-homologous genes in deep subseafloor sedimentary metagenomes.</title>
        <authorList>
            <person name="Kawai M."/>
            <person name="Futagami T."/>
            <person name="Toyoda A."/>
            <person name="Takaki Y."/>
            <person name="Nishi S."/>
            <person name="Hori S."/>
            <person name="Arai W."/>
            <person name="Tsubouchi T."/>
            <person name="Morono Y."/>
            <person name="Uchiyama I."/>
            <person name="Ito T."/>
            <person name="Fujiyama A."/>
            <person name="Inagaki F."/>
            <person name="Takami H."/>
        </authorList>
    </citation>
    <scope>NUCLEOTIDE SEQUENCE</scope>
    <source>
        <strain evidence="2">Expedition CK06-06</strain>
    </source>
</reference>
<gene>
    <name evidence="2" type="ORF">S01H1_13304</name>
</gene>
<dbReference type="PANTHER" id="PTHR30244:SF36">
    <property type="entry name" value="3-OXO-GLUCOSE-6-PHOSPHATE:GLUTAMATE AMINOTRANSFERASE"/>
    <property type="match status" value="1"/>
</dbReference>
<dbReference type="PANTHER" id="PTHR30244">
    <property type="entry name" value="TRANSAMINASE"/>
    <property type="match status" value="1"/>
</dbReference>
<feature type="non-terminal residue" evidence="2">
    <location>
        <position position="172"/>
    </location>
</feature>
<evidence type="ECO:0008006" key="3">
    <source>
        <dbReference type="Google" id="ProtNLM"/>
    </source>
</evidence>
<dbReference type="Pfam" id="PF01041">
    <property type="entry name" value="DegT_DnrJ_EryC1"/>
    <property type="match status" value="1"/>
</dbReference>
<dbReference type="InterPro" id="IPR015421">
    <property type="entry name" value="PyrdxlP-dep_Trfase_major"/>
</dbReference>
<name>X0SFZ0_9ZZZZ</name>
<sequence>MNEIRMVDLLSQYRKIKPEIDQSIQQVIESTAFINGPEVKSFQKDLENYLGIKHVITCGNGTDALQISLMALGLKPGDEIITTDFTFIATVEIIELLGMKTVIVDPEPDSFNISPASIEKAITKKTKAVIPVHIFGQCADMESIMNIAKKYNLYIIEDAAQAMGTDYSFSNG</sequence>
<dbReference type="Gene3D" id="3.40.640.10">
    <property type="entry name" value="Type I PLP-dependent aspartate aminotransferase-like (Major domain)"/>
    <property type="match status" value="1"/>
</dbReference>
<dbReference type="AlphaFoldDB" id="X0SFZ0"/>
<protein>
    <recommendedName>
        <fullName evidence="3">Aminotransferase class I/classII domain-containing protein</fullName>
    </recommendedName>
</protein>
<evidence type="ECO:0000313" key="2">
    <source>
        <dbReference type="EMBL" id="GAF74817.1"/>
    </source>
</evidence>
<dbReference type="InterPro" id="IPR015424">
    <property type="entry name" value="PyrdxlP-dep_Trfase"/>
</dbReference>
<proteinExistence type="predicted"/>
<dbReference type="GO" id="GO:0008483">
    <property type="term" value="F:transaminase activity"/>
    <property type="evidence" value="ECO:0007669"/>
    <property type="project" value="TreeGrafter"/>
</dbReference>
<dbReference type="SUPFAM" id="SSF53383">
    <property type="entry name" value="PLP-dependent transferases"/>
    <property type="match status" value="1"/>
</dbReference>
<dbReference type="InterPro" id="IPR000653">
    <property type="entry name" value="DegT/StrS_aminotransferase"/>
</dbReference>
<evidence type="ECO:0000256" key="1">
    <source>
        <dbReference type="ARBA" id="ARBA00022898"/>
    </source>
</evidence>
<dbReference type="GO" id="GO:0000271">
    <property type="term" value="P:polysaccharide biosynthetic process"/>
    <property type="evidence" value="ECO:0007669"/>
    <property type="project" value="TreeGrafter"/>
</dbReference>
<dbReference type="GO" id="GO:0030170">
    <property type="term" value="F:pyridoxal phosphate binding"/>
    <property type="evidence" value="ECO:0007669"/>
    <property type="project" value="TreeGrafter"/>
</dbReference>
<accession>X0SFZ0</accession>
<comment type="caution">
    <text evidence="2">The sequence shown here is derived from an EMBL/GenBank/DDBJ whole genome shotgun (WGS) entry which is preliminary data.</text>
</comment>
<organism evidence="2">
    <name type="scientific">marine sediment metagenome</name>
    <dbReference type="NCBI Taxonomy" id="412755"/>
    <lineage>
        <taxon>unclassified sequences</taxon>
        <taxon>metagenomes</taxon>
        <taxon>ecological metagenomes</taxon>
    </lineage>
</organism>
<keyword evidence="1" id="KW-0663">Pyridoxal phosphate</keyword>
<dbReference type="EMBL" id="BARS01006867">
    <property type="protein sequence ID" value="GAF74817.1"/>
    <property type="molecule type" value="Genomic_DNA"/>
</dbReference>